<dbReference type="EMBL" id="WHOD01000082">
    <property type="protein sequence ID" value="NOU95822.1"/>
    <property type="molecule type" value="Genomic_DNA"/>
</dbReference>
<keyword evidence="1" id="KW-0812">Transmembrane</keyword>
<name>A0A972GXX3_9BACL</name>
<evidence type="ECO:0000256" key="1">
    <source>
        <dbReference type="SAM" id="Phobius"/>
    </source>
</evidence>
<dbReference type="AlphaFoldDB" id="A0A972GXX3"/>
<reference evidence="2" key="1">
    <citation type="submission" date="2019-10" db="EMBL/GenBank/DDBJ databases">
        <title>Description of Paenibacillus glebae sp. nov.</title>
        <authorList>
            <person name="Carlier A."/>
            <person name="Qi S."/>
        </authorList>
    </citation>
    <scope>NUCLEOTIDE SEQUENCE</scope>
    <source>
        <strain evidence="2">LMG 31456</strain>
    </source>
</reference>
<proteinExistence type="predicted"/>
<dbReference type="Proteomes" id="UP000641588">
    <property type="component" value="Unassembled WGS sequence"/>
</dbReference>
<comment type="caution">
    <text evidence="2">The sequence shown here is derived from an EMBL/GenBank/DDBJ whole genome shotgun (WGS) entry which is preliminary data.</text>
</comment>
<gene>
    <name evidence="2" type="ORF">GC093_21730</name>
</gene>
<feature type="transmembrane region" description="Helical" evidence="1">
    <location>
        <begin position="7"/>
        <end position="25"/>
    </location>
</feature>
<feature type="transmembrane region" description="Helical" evidence="1">
    <location>
        <begin position="80"/>
        <end position="98"/>
    </location>
</feature>
<sequence length="99" mass="11533">MKGVTFLLEFIRFLIIFMLGFILLGELEQVLYQAAGIQMLGSLWWMPGLANVLLMLIVYHNRLQFSGWFKSPVNRKLSKRTTLILLYIALLLLILPFFI</sequence>
<keyword evidence="1" id="KW-0472">Membrane</keyword>
<protein>
    <submittedName>
        <fullName evidence="2">Uncharacterized protein</fullName>
    </submittedName>
</protein>
<accession>A0A972GXX3</accession>
<evidence type="ECO:0000313" key="3">
    <source>
        <dbReference type="Proteomes" id="UP000641588"/>
    </source>
</evidence>
<keyword evidence="3" id="KW-1185">Reference proteome</keyword>
<keyword evidence="1" id="KW-1133">Transmembrane helix</keyword>
<dbReference type="RefSeq" id="WP_171654045.1">
    <property type="nucleotide sequence ID" value="NZ_WHOD01000082.1"/>
</dbReference>
<evidence type="ECO:0000313" key="2">
    <source>
        <dbReference type="EMBL" id="NOU95822.1"/>
    </source>
</evidence>
<feature type="transmembrane region" description="Helical" evidence="1">
    <location>
        <begin position="37"/>
        <end position="59"/>
    </location>
</feature>
<organism evidence="2 3">
    <name type="scientific">Paenibacillus foliorum</name>
    <dbReference type="NCBI Taxonomy" id="2654974"/>
    <lineage>
        <taxon>Bacteria</taxon>
        <taxon>Bacillati</taxon>
        <taxon>Bacillota</taxon>
        <taxon>Bacilli</taxon>
        <taxon>Bacillales</taxon>
        <taxon>Paenibacillaceae</taxon>
        <taxon>Paenibacillus</taxon>
    </lineage>
</organism>